<evidence type="ECO:0000256" key="1">
    <source>
        <dbReference type="ARBA" id="ARBA00022448"/>
    </source>
</evidence>
<keyword evidence="2" id="KW-1003">Cell membrane</keyword>
<evidence type="ECO:0000259" key="5">
    <source>
        <dbReference type="PROSITE" id="PS50893"/>
    </source>
</evidence>
<dbReference type="InterPro" id="IPR027417">
    <property type="entry name" value="P-loop_NTPase"/>
</dbReference>
<dbReference type="SUPFAM" id="SSF52540">
    <property type="entry name" value="P-loop containing nucleoside triphosphate hydrolases"/>
    <property type="match status" value="1"/>
</dbReference>
<dbReference type="EMBL" id="JBEUWX010000002">
    <property type="protein sequence ID" value="MFA9949468.1"/>
    <property type="molecule type" value="Genomic_DNA"/>
</dbReference>
<protein>
    <submittedName>
        <fullName evidence="6">ABC transporter ATP-binding protein</fullName>
    </submittedName>
</protein>
<dbReference type="Gene3D" id="3.40.50.300">
    <property type="entry name" value="P-loop containing nucleotide triphosphate hydrolases"/>
    <property type="match status" value="1"/>
</dbReference>
<comment type="caution">
    <text evidence="6">The sequence shown here is derived from an EMBL/GenBank/DDBJ whole genome shotgun (WGS) entry which is preliminary data.</text>
</comment>
<dbReference type="PROSITE" id="PS00211">
    <property type="entry name" value="ABC_TRANSPORTER_1"/>
    <property type="match status" value="1"/>
</dbReference>
<dbReference type="PANTHER" id="PTHR43023:SF3">
    <property type="entry name" value="PROTEIN TRIGALACTOSYLDIACYLGLYCEROL 3, CHLOROPLASTIC"/>
    <property type="match status" value="1"/>
</dbReference>
<dbReference type="Proteomes" id="UP001574673">
    <property type="component" value="Unassembled WGS sequence"/>
</dbReference>
<keyword evidence="7" id="KW-1185">Reference proteome</keyword>
<feature type="domain" description="ABC transporter" evidence="5">
    <location>
        <begin position="26"/>
        <end position="263"/>
    </location>
</feature>
<organism evidence="6 7">
    <name type="scientific">Dentiradicibacter hellwigii</name>
    <dbReference type="NCBI Taxonomy" id="3149053"/>
    <lineage>
        <taxon>Bacteria</taxon>
        <taxon>Pseudomonadati</taxon>
        <taxon>Pseudomonadota</taxon>
        <taxon>Betaproteobacteria</taxon>
        <taxon>Rhodocyclales</taxon>
        <taxon>Rhodocyclaceae</taxon>
        <taxon>Dentiradicibacter</taxon>
    </lineage>
</organism>
<gene>
    <name evidence="6" type="ORF">ABCS64_03845</name>
</gene>
<dbReference type="InterPro" id="IPR003593">
    <property type="entry name" value="AAA+_ATPase"/>
</dbReference>
<reference evidence="7" key="1">
    <citation type="submission" date="2024-06" db="EMBL/GenBank/DDBJ databases">
        <title>Radixoralia hellwigii gen. nov., sp nov., isolated from a root canal in the human oral cavity.</title>
        <authorList>
            <person name="Bartsch S."/>
            <person name="Wittmer A."/>
            <person name="Schulz A.-K."/>
            <person name="Neumann-Schaal M."/>
            <person name="Wolf J."/>
            <person name="Gronow S."/>
            <person name="Tennert C."/>
            <person name="Haecker G."/>
            <person name="Cieplik F."/>
            <person name="Al-Ahmad A."/>
        </authorList>
    </citation>
    <scope>NUCLEOTIDE SEQUENCE [LARGE SCALE GENOMIC DNA]</scope>
    <source>
        <strain evidence="7">Wk13</strain>
    </source>
</reference>
<dbReference type="CDD" id="cd03261">
    <property type="entry name" value="ABC_Org_Solvent_Resistant"/>
    <property type="match status" value="1"/>
</dbReference>
<name>A0ABV4UDC1_9RHOO</name>
<dbReference type="InterPro" id="IPR017871">
    <property type="entry name" value="ABC_transporter-like_CS"/>
</dbReference>
<accession>A0ABV4UDC1</accession>
<evidence type="ECO:0000313" key="6">
    <source>
        <dbReference type="EMBL" id="MFA9949468.1"/>
    </source>
</evidence>
<proteinExistence type="predicted"/>
<evidence type="ECO:0000256" key="4">
    <source>
        <dbReference type="ARBA" id="ARBA00022840"/>
    </source>
</evidence>
<evidence type="ECO:0000256" key="2">
    <source>
        <dbReference type="ARBA" id="ARBA00022475"/>
    </source>
</evidence>
<dbReference type="PANTHER" id="PTHR43023">
    <property type="entry name" value="PROTEIN TRIGALACTOSYLDIACYLGLYCEROL 3, CHLOROPLASTIC"/>
    <property type="match status" value="1"/>
</dbReference>
<keyword evidence="1" id="KW-0813">Transport</keyword>
<dbReference type="Pfam" id="PF00005">
    <property type="entry name" value="ABC_tran"/>
    <property type="match status" value="1"/>
</dbReference>
<keyword evidence="4 6" id="KW-0067">ATP-binding</keyword>
<keyword evidence="2" id="KW-0472">Membrane</keyword>
<dbReference type="InterPro" id="IPR003439">
    <property type="entry name" value="ABC_transporter-like_ATP-bd"/>
</dbReference>
<dbReference type="PROSITE" id="PS50893">
    <property type="entry name" value="ABC_TRANSPORTER_2"/>
    <property type="match status" value="1"/>
</dbReference>
<sequence>MDRRTDMTPLPAHESASPVVSRAPVVQVRGLSTRFGETVIHRDLDLDVLAGQVMALVGGSGSGKTTLLREIIGLLTPERGTVRLFGEPIADADPLRRRALRRRFGMLFQQGALFSALSVFDNIAFPLRELHRLDEAMIGELVRLKLAMVELEPRHGHLMPAELSGGMIKRVALARSLALEPELLVLDEPTAGLDPDLAASFVKLISALQKELNFTVVMVTHDLDTLAGLATHIAVLADQRIIACGPPAEVMAVDHPFIHNFFCSEHALAALSATLSKK</sequence>
<evidence type="ECO:0000256" key="3">
    <source>
        <dbReference type="ARBA" id="ARBA00022741"/>
    </source>
</evidence>
<evidence type="ECO:0000313" key="7">
    <source>
        <dbReference type="Proteomes" id="UP001574673"/>
    </source>
</evidence>
<dbReference type="SMART" id="SM00382">
    <property type="entry name" value="AAA"/>
    <property type="match status" value="1"/>
</dbReference>
<keyword evidence="3" id="KW-0547">Nucleotide-binding</keyword>
<dbReference type="GO" id="GO:0005524">
    <property type="term" value="F:ATP binding"/>
    <property type="evidence" value="ECO:0007669"/>
    <property type="project" value="UniProtKB-KW"/>
</dbReference>